<dbReference type="InterPro" id="IPR036047">
    <property type="entry name" value="F-box-like_dom_sf"/>
</dbReference>
<sequence length="181" mass="20504">MQLRPTSASKALSITELLEDILLYLPIHQLSASKRVCRHFKSAIEGSLAIQKRLFLETGDISDSRLDGELYPSFQFADGTMPLMNPMLHEYACDLKRLAQARPGHWQNTLVTQPAVTELNVAIYRGFRRVKKLWNGLPQDVKNPEGIKIKDLADLAINFYSNAYNGNYDIRLPDSVITWLG</sequence>
<feature type="domain" description="F-box" evidence="1">
    <location>
        <begin position="16"/>
        <end position="45"/>
    </location>
</feature>
<gene>
    <name evidence="2" type="ORF">PRZ48_001619</name>
</gene>
<keyword evidence="3" id="KW-1185">Reference proteome</keyword>
<dbReference type="Proteomes" id="UP001305779">
    <property type="component" value="Unassembled WGS sequence"/>
</dbReference>
<proteinExistence type="predicted"/>
<evidence type="ECO:0000259" key="1">
    <source>
        <dbReference type="Pfam" id="PF00646"/>
    </source>
</evidence>
<dbReference type="Pfam" id="PF00646">
    <property type="entry name" value="F-box"/>
    <property type="match status" value="1"/>
</dbReference>
<evidence type="ECO:0000313" key="3">
    <source>
        <dbReference type="Proteomes" id="UP001305779"/>
    </source>
</evidence>
<dbReference type="SUPFAM" id="SSF81383">
    <property type="entry name" value="F-box domain"/>
    <property type="match status" value="1"/>
</dbReference>
<accession>A0ABR0F2R4</accession>
<organism evidence="2 3">
    <name type="scientific">Zasmidium cellare</name>
    <name type="common">Wine cellar mold</name>
    <name type="synonym">Racodium cellare</name>
    <dbReference type="NCBI Taxonomy" id="395010"/>
    <lineage>
        <taxon>Eukaryota</taxon>
        <taxon>Fungi</taxon>
        <taxon>Dikarya</taxon>
        <taxon>Ascomycota</taxon>
        <taxon>Pezizomycotina</taxon>
        <taxon>Dothideomycetes</taxon>
        <taxon>Dothideomycetidae</taxon>
        <taxon>Mycosphaerellales</taxon>
        <taxon>Mycosphaerellaceae</taxon>
        <taxon>Zasmidium</taxon>
    </lineage>
</organism>
<comment type="caution">
    <text evidence="2">The sequence shown here is derived from an EMBL/GenBank/DDBJ whole genome shotgun (WGS) entry which is preliminary data.</text>
</comment>
<reference evidence="2 3" key="1">
    <citation type="journal article" date="2023" name="G3 (Bethesda)">
        <title>A chromosome-level genome assembly of Zasmidium syzygii isolated from banana leaves.</title>
        <authorList>
            <person name="van Westerhoven A.C."/>
            <person name="Mehrabi R."/>
            <person name="Talebi R."/>
            <person name="Steentjes M.B.F."/>
            <person name="Corcolon B."/>
            <person name="Chong P.A."/>
            <person name="Kema G.H.J."/>
            <person name="Seidl M.F."/>
        </authorList>
    </citation>
    <scope>NUCLEOTIDE SEQUENCE [LARGE SCALE GENOMIC DNA]</scope>
    <source>
        <strain evidence="2 3">P124</strain>
    </source>
</reference>
<protein>
    <recommendedName>
        <fullName evidence="1">F-box domain-containing protein</fullName>
    </recommendedName>
</protein>
<dbReference type="EMBL" id="JAXOVC010000001">
    <property type="protein sequence ID" value="KAK4507884.1"/>
    <property type="molecule type" value="Genomic_DNA"/>
</dbReference>
<name>A0ABR0F2R4_ZASCE</name>
<evidence type="ECO:0000313" key="2">
    <source>
        <dbReference type="EMBL" id="KAK4507884.1"/>
    </source>
</evidence>
<dbReference type="InterPro" id="IPR001810">
    <property type="entry name" value="F-box_dom"/>
</dbReference>